<protein>
    <submittedName>
        <fullName evidence="2">Uncharacterized protein</fullName>
    </submittedName>
</protein>
<proteinExistence type="predicted"/>
<sequence length="268" mass="27742">MMLLNKADDAKTMPRATKPAKRRLKLGCLYLFCYLFGHPGHLRLRHGIQITNHATTQSSIALHSECQLTHKSKHITKMILPFLDLLILLLLSSTRLSTAYPSPAGLAYLPKGQCTYAGQVVCASTSTFAICDASLMGVIQPLAVGDTRCGDFGGGSAAATTPAAGPPPASSTRTTPANSQEGTLGFMQTIESMIATATTPPASSSTPKKPGNQTTSTAVQPVTTPAPHFASGTGLEVIPVTPLPTAVATAAAPPREGCNPGKSTCSGD</sequence>
<feature type="region of interest" description="Disordered" evidence="1">
    <location>
        <begin position="158"/>
        <end position="180"/>
    </location>
</feature>
<dbReference type="GeneID" id="27710006"/>
<dbReference type="AlphaFoldDB" id="A0A0D2IRI0"/>
<dbReference type="VEuPathDB" id="FungiDB:Z520_04260"/>
<evidence type="ECO:0000313" key="3">
    <source>
        <dbReference type="Proteomes" id="UP000053411"/>
    </source>
</evidence>
<dbReference type="RefSeq" id="XP_016633749.1">
    <property type="nucleotide sequence ID" value="XM_016774769.1"/>
</dbReference>
<feature type="region of interest" description="Disordered" evidence="1">
    <location>
        <begin position="248"/>
        <end position="268"/>
    </location>
</feature>
<dbReference type="Proteomes" id="UP000053411">
    <property type="component" value="Unassembled WGS sequence"/>
</dbReference>
<keyword evidence="3" id="KW-1185">Reference proteome</keyword>
<feature type="compositionally biased region" description="Low complexity" evidence="1">
    <location>
        <begin position="198"/>
        <end position="207"/>
    </location>
</feature>
<dbReference type="EMBL" id="KN848068">
    <property type="protein sequence ID" value="KIX99626.1"/>
    <property type="molecule type" value="Genomic_DNA"/>
</dbReference>
<accession>A0A0D2IRI0</accession>
<reference evidence="2 3" key="1">
    <citation type="submission" date="2015-01" db="EMBL/GenBank/DDBJ databases">
        <title>The Genome Sequence of Fonsecaea multimorphosa CBS 102226.</title>
        <authorList>
            <consortium name="The Broad Institute Genomics Platform"/>
            <person name="Cuomo C."/>
            <person name="de Hoog S."/>
            <person name="Gorbushina A."/>
            <person name="Stielow B."/>
            <person name="Teixiera M."/>
            <person name="Abouelleil A."/>
            <person name="Chapman S.B."/>
            <person name="Priest M."/>
            <person name="Young S.K."/>
            <person name="Wortman J."/>
            <person name="Nusbaum C."/>
            <person name="Birren B."/>
        </authorList>
    </citation>
    <scope>NUCLEOTIDE SEQUENCE [LARGE SCALE GENOMIC DNA]</scope>
    <source>
        <strain evidence="2 3">CBS 102226</strain>
    </source>
</reference>
<gene>
    <name evidence="2" type="ORF">Z520_04260</name>
</gene>
<name>A0A0D2IRI0_9EURO</name>
<feature type="compositionally biased region" description="Polar residues" evidence="1">
    <location>
        <begin position="211"/>
        <end position="223"/>
    </location>
</feature>
<evidence type="ECO:0000313" key="2">
    <source>
        <dbReference type="EMBL" id="KIX99626.1"/>
    </source>
</evidence>
<dbReference type="OrthoDB" id="4161387at2759"/>
<organism evidence="2 3">
    <name type="scientific">Fonsecaea multimorphosa CBS 102226</name>
    <dbReference type="NCBI Taxonomy" id="1442371"/>
    <lineage>
        <taxon>Eukaryota</taxon>
        <taxon>Fungi</taxon>
        <taxon>Dikarya</taxon>
        <taxon>Ascomycota</taxon>
        <taxon>Pezizomycotina</taxon>
        <taxon>Eurotiomycetes</taxon>
        <taxon>Chaetothyriomycetidae</taxon>
        <taxon>Chaetothyriales</taxon>
        <taxon>Herpotrichiellaceae</taxon>
        <taxon>Fonsecaea</taxon>
    </lineage>
</organism>
<feature type="region of interest" description="Disordered" evidence="1">
    <location>
        <begin position="198"/>
        <end position="225"/>
    </location>
</feature>
<evidence type="ECO:0000256" key="1">
    <source>
        <dbReference type="SAM" id="MobiDB-lite"/>
    </source>
</evidence>